<dbReference type="EMBL" id="CAXHTB010000011">
    <property type="protein sequence ID" value="CAL0314891.1"/>
    <property type="molecule type" value="Genomic_DNA"/>
</dbReference>
<gene>
    <name evidence="2" type="ORF">LLUT_LOCUS15951</name>
</gene>
<comment type="caution">
    <text evidence="2">The sequence shown here is derived from an EMBL/GenBank/DDBJ whole genome shotgun (WGS) entry which is preliminary data.</text>
</comment>
<accession>A0AAV1X1M2</accession>
<name>A0AAV1X1M2_LUPLU</name>
<protein>
    <recommendedName>
        <fullName evidence="1">Nrap protein domain-containing protein</fullName>
    </recommendedName>
</protein>
<reference evidence="2 3" key="1">
    <citation type="submission" date="2024-03" db="EMBL/GenBank/DDBJ databases">
        <authorList>
            <person name="Martinez-Hernandez J."/>
        </authorList>
    </citation>
    <scope>NUCLEOTIDE SEQUENCE [LARGE SCALE GENOMIC DNA]</scope>
</reference>
<evidence type="ECO:0000313" key="3">
    <source>
        <dbReference type="Proteomes" id="UP001497480"/>
    </source>
</evidence>
<feature type="domain" description="Nrap protein" evidence="1">
    <location>
        <begin position="29"/>
        <end position="66"/>
    </location>
</feature>
<evidence type="ECO:0000313" key="2">
    <source>
        <dbReference type="EMBL" id="CAL0314891.1"/>
    </source>
</evidence>
<keyword evidence="3" id="KW-1185">Reference proteome</keyword>
<dbReference type="Proteomes" id="UP001497480">
    <property type="component" value="Unassembled WGS sequence"/>
</dbReference>
<proteinExistence type="predicted"/>
<dbReference type="AlphaFoldDB" id="A0AAV1X1M2"/>
<organism evidence="2 3">
    <name type="scientific">Lupinus luteus</name>
    <name type="common">European yellow lupine</name>
    <dbReference type="NCBI Taxonomy" id="3873"/>
    <lineage>
        <taxon>Eukaryota</taxon>
        <taxon>Viridiplantae</taxon>
        <taxon>Streptophyta</taxon>
        <taxon>Embryophyta</taxon>
        <taxon>Tracheophyta</taxon>
        <taxon>Spermatophyta</taxon>
        <taxon>Magnoliopsida</taxon>
        <taxon>eudicotyledons</taxon>
        <taxon>Gunneridae</taxon>
        <taxon>Pentapetalae</taxon>
        <taxon>rosids</taxon>
        <taxon>fabids</taxon>
        <taxon>Fabales</taxon>
        <taxon>Fabaceae</taxon>
        <taxon>Papilionoideae</taxon>
        <taxon>50 kb inversion clade</taxon>
        <taxon>genistoids sensu lato</taxon>
        <taxon>core genistoids</taxon>
        <taxon>Genisteae</taxon>
        <taxon>Lupinus</taxon>
    </lineage>
</organism>
<sequence length="134" mass="15953">MENPNMNSIGYFELLRHWHRGLKLTSKQVIHLLLFLKLLSQYDWTFSPLVVDINNDLSQSDVKEVNELKRLVAYARSSADLLNKLTFQEEIGPYRWEDETTYDTKFEIKYYISLFSKYFWVPDSILSPPRRSTP</sequence>
<dbReference type="InterPro" id="IPR035370">
    <property type="entry name" value="Nrap_D5"/>
</dbReference>
<evidence type="ECO:0000259" key="1">
    <source>
        <dbReference type="Pfam" id="PF17406"/>
    </source>
</evidence>
<dbReference type="Pfam" id="PF17406">
    <property type="entry name" value="Nrap_D5"/>
    <property type="match status" value="1"/>
</dbReference>